<gene>
    <name evidence="8" type="ORF">EI982_15295</name>
</gene>
<feature type="transmembrane region" description="Helical" evidence="7">
    <location>
        <begin position="352"/>
        <end position="370"/>
    </location>
</feature>
<keyword evidence="2" id="KW-0813">Transport</keyword>
<protein>
    <submittedName>
        <fullName evidence="8">BCCT family transporter</fullName>
    </submittedName>
</protein>
<keyword evidence="5 7" id="KW-1133">Transmembrane helix</keyword>
<feature type="transmembrane region" description="Helical" evidence="7">
    <location>
        <begin position="455"/>
        <end position="474"/>
    </location>
</feature>
<evidence type="ECO:0000313" key="9">
    <source>
        <dbReference type="Proteomes" id="UP000428325"/>
    </source>
</evidence>
<dbReference type="InterPro" id="IPR018093">
    <property type="entry name" value="BCCT_CS"/>
</dbReference>
<feature type="transmembrane region" description="Helical" evidence="7">
    <location>
        <begin position="266"/>
        <end position="290"/>
    </location>
</feature>
<keyword evidence="3" id="KW-1003">Cell membrane</keyword>
<evidence type="ECO:0000256" key="7">
    <source>
        <dbReference type="SAM" id="Phobius"/>
    </source>
</evidence>
<name>A0A6B9FCD6_9EURY</name>
<evidence type="ECO:0000256" key="5">
    <source>
        <dbReference type="ARBA" id="ARBA00022989"/>
    </source>
</evidence>
<dbReference type="GO" id="GO:0005886">
    <property type="term" value="C:plasma membrane"/>
    <property type="evidence" value="ECO:0007669"/>
    <property type="project" value="UniProtKB-SubCell"/>
</dbReference>
<dbReference type="PANTHER" id="PTHR30047">
    <property type="entry name" value="HIGH-AFFINITY CHOLINE TRANSPORT PROTEIN-RELATED"/>
    <property type="match status" value="1"/>
</dbReference>
<feature type="transmembrane region" description="Helical" evidence="7">
    <location>
        <begin position="179"/>
        <end position="199"/>
    </location>
</feature>
<dbReference type="InterPro" id="IPR000060">
    <property type="entry name" value="BCCT_transptr"/>
</dbReference>
<evidence type="ECO:0000256" key="1">
    <source>
        <dbReference type="ARBA" id="ARBA00004651"/>
    </source>
</evidence>
<keyword evidence="4 7" id="KW-0812">Transmembrane</keyword>
<dbReference type="KEGG" id="hra:EI982_15295"/>
<reference evidence="8 9" key="1">
    <citation type="submission" date="2018-12" db="EMBL/GenBank/DDBJ databases">
        <title>Complete genome sequence of Haloplanus rallus MBLA0036.</title>
        <authorList>
            <person name="Nam Y.-d."/>
            <person name="Kang J."/>
            <person name="Chung W.-H."/>
            <person name="Park Y.S."/>
        </authorList>
    </citation>
    <scope>NUCLEOTIDE SEQUENCE [LARGE SCALE GENOMIC DNA]</scope>
    <source>
        <strain evidence="8 9">MBLA0036</strain>
    </source>
</reference>
<dbReference type="GO" id="GO:0022857">
    <property type="term" value="F:transmembrane transporter activity"/>
    <property type="evidence" value="ECO:0007669"/>
    <property type="project" value="InterPro"/>
</dbReference>
<feature type="transmembrane region" description="Helical" evidence="7">
    <location>
        <begin position="409"/>
        <end position="428"/>
    </location>
</feature>
<dbReference type="Proteomes" id="UP000428325">
    <property type="component" value="Chromosome"/>
</dbReference>
<dbReference type="NCBIfam" id="TIGR00842">
    <property type="entry name" value="bcct"/>
    <property type="match status" value="1"/>
</dbReference>
<dbReference type="Pfam" id="PF02028">
    <property type="entry name" value="BCCT"/>
    <property type="match status" value="1"/>
</dbReference>
<feature type="transmembrane region" description="Helical" evidence="7">
    <location>
        <begin position="45"/>
        <end position="64"/>
    </location>
</feature>
<feature type="transmembrane region" description="Helical" evidence="7">
    <location>
        <begin position="480"/>
        <end position="503"/>
    </location>
</feature>
<keyword evidence="9" id="KW-1185">Reference proteome</keyword>
<dbReference type="EMBL" id="CP034345">
    <property type="protein sequence ID" value="QGX96707.1"/>
    <property type="molecule type" value="Genomic_DNA"/>
</dbReference>
<organism evidence="8 9">
    <name type="scientific">Haloplanus rallus</name>
    <dbReference type="NCBI Taxonomy" id="1816183"/>
    <lineage>
        <taxon>Archaea</taxon>
        <taxon>Methanobacteriati</taxon>
        <taxon>Methanobacteriota</taxon>
        <taxon>Stenosarchaea group</taxon>
        <taxon>Halobacteria</taxon>
        <taxon>Halobacteriales</taxon>
        <taxon>Haloferacaceae</taxon>
        <taxon>Haloplanus</taxon>
    </lineage>
</organism>
<evidence type="ECO:0000256" key="6">
    <source>
        <dbReference type="ARBA" id="ARBA00023136"/>
    </source>
</evidence>
<feature type="transmembrane region" description="Helical" evidence="7">
    <location>
        <begin position="84"/>
        <end position="104"/>
    </location>
</feature>
<keyword evidence="6 7" id="KW-0472">Membrane</keyword>
<evidence type="ECO:0000256" key="3">
    <source>
        <dbReference type="ARBA" id="ARBA00022475"/>
    </source>
</evidence>
<dbReference type="PROSITE" id="PS01303">
    <property type="entry name" value="BCCT"/>
    <property type="match status" value="1"/>
</dbReference>
<dbReference type="PANTHER" id="PTHR30047:SF7">
    <property type="entry name" value="HIGH-AFFINITY CHOLINE TRANSPORT PROTEIN"/>
    <property type="match status" value="1"/>
</dbReference>
<feature type="transmembrane region" description="Helical" evidence="7">
    <location>
        <begin position="323"/>
        <end position="340"/>
    </location>
</feature>
<evidence type="ECO:0000256" key="2">
    <source>
        <dbReference type="ARBA" id="ARBA00022448"/>
    </source>
</evidence>
<dbReference type="AlphaFoldDB" id="A0A6B9FCD6"/>
<proteinExistence type="predicted"/>
<evidence type="ECO:0000313" key="8">
    <source>
        <dbReference type="EMBL" id="QGX96707.1"/>
    </source>
</evidence>
<sequence>MVVTQETAQENGWEVLRQIQDGVVVYQTANDAYNVIFNFIGTNFGWFYLLAVNLFIVVLLFFAFSKYGKIRIGGVEAEKEFSDFSWMAMLFSAGMGIGLMFFSVTEPMFYFNTPPSYFGAEAGTGAAAAAAMAQTFFHWGFHPWAVYGLVGLGLAFFSFNRGLPLTFRSIFWPLLGDRIYGWPGHVIDLVTVFATLFGLSTSLGLGVAQVNSGLSYVFGSGMLGVADVPTGTTPQVLLIAGITAIATLSVAAGLDGGVKRLSTINLYLMFALLGFLLLVGPTVFILGTWVEGLGAYFQNILGLGFFTGTLSPAANGTPTGWTVFYWGWWIAWSPFVGMFIARISKGRTIRQFVLGVLFLPSLFSTIWLSTFGGSALNSALGGGAVQTQYTELGYGAFETLGMFITLNQYPLGIVSGLLATLLVITFFVTSSDSGSLVIDHLTSGGKHDVPKAQRVFWAVTEGAVASVLLIGGGLTALQTAAITTGLPFAFILCLMCYTVYLGLSNEYEILESEEFAETIEELSDRENVDVVTAGDEMVTDVREGDDAASSD</sequence>
<feature type="transmembrane region" description="Helical" evidence="7">
    <location>
        <begin position="236"/>
        <end position="254"/>
    </location>
</feature>
<evidence type="ECO:0000256" key="4">
    <source>
        <dbReference type="ARBA" id="ARBA00022692"/>
    </source>
</evidence>
<feature type="transmembrane region" description="Helical" evidence="7">
    <location>
        <begin position="141"/>
        <end position="159"/>
    </location>
</feature>
<accession>A0A6B9FCD6</accession>
<comment type="subcellular location">
    <subcellularLocation>
        <location evidence="1">Cell membrane</location>
        <topology evidence="1">Multi-pass membrane protein</topology>
    </subcellularLocation>
</comment>